<keyword evidence="2" id="KW-1185">Reference proteome</keyword>
<dbReference type="PATRIC" id="fig|161896.4.peg.213"/>
<dbReference type="Proteomes" id="UP000033566">
    <property type="component" value="Chromosome"/>
</dbReference>
<dbReference type="EMBL" id="CP011311">
    <property type="protein sequence ID" value="AKE38204.1"/>
    <property type="molecule type" value="Genomic_DNA"/>
</dbReference>
<organism evidence="1 2">
    <name type="scientific">Corynebacterium camporealensis</name>
    <dbReference type="NCBI Taxonomy" id="161896"/>
    <lineage>
        <taxon>Bacteria</taxon>
        <taxon>Bacillati</taxon>
        <taxon>Actinomycetota</taxon>
        <taxon>Actinomycetes</taxon>
        <taxon>Mycobacteriales</taxon>
        <taxon>Corynebacteriaceae</taxon>
        <taxon>Corynebacterium</taxon>
    </lineage>
</organism>
<dbReference type="AlphaFoldDB" id="A0A0F6T9K0"/>
<dbReference type="STRING" id="161896.UL81_01095"/>
<gene>
    <name evidence="1" type="ORF">UL81_01095</name>
</gene>
<dbReference type="HOGENOM" id="CLU_180620_0_0_11"/>
<sequence>MRTFTLAEASQTDLSDLVSYSEAGEVIALTRNGSTVAEIVPAAEMAQLRRTCKLLHDATLTLGRMATDSGARTELDDVITSLGLNRNELEAELNDELAER</sequence>
<proteinExistence type="predicted"/>
<name>A0A0F6T9K0_9CORY</name>
<accession>A0A0F6T9K0</accession>
<dbReference type="KEGG" id="ccj:UL81_01095"/>
<protein>
    <submittedName>
        <fullName evidence="1">Antitoxin YefM type II toxin-antitoxin system</fullName>
    </submittedName>
</protein>
<reference evidence="1 2" key="1">
    <citation type="journal article" date="2015" name="Genome Announc.">
        <title>Complete Genome Sequence of Corynebacterium camporealensis DSM 44610, Isolated from the Milk of a Manchega Sheep with Subclinical Mastitis.</title>
        <authorList>
            <person name="Ruckert C."/>
            <person name="Albersmeier A."/>
            <person name="Winkler A."/>
            <person name="Tauch A."/>
        </authorList>
    </citation>
    <scope>NUCLEOTIDE SEQUENCE [LARGE SCALE GENOMIC DNA]</scope>
    <source>
        <strain evidence="1 2">DSM 44610</strain>
    </source>
</reference>
<evidence type="ECO:0000313" key="1">
    <source>
        <dbReference type="EMBL" id="AKE38204.1"/>
    </source>
</evidence>
<dbReference type="OrthoDB" id="3699537at2"/>
<evidence type="ECO:0000313" key="2">
    <source>
        <dbReference type="Proteomes" id="UP000033566"/>
    </source>
</evidence>
<dbReference type="RefSeq" id="WP_035107278.1">
    <property type="nucleotide sequence ID" value="NZ_CP011311.1"/>
</dbReference>